<dbReference type="PROSITE" id="PS00211">
    <property type="entry name" value="ABC_TRANSPORTER_1"/>
    <property type="match status" value="1"/>
</dbReference>
<evidence type="ECO:0000256" key="6">
    <source>
        <dbReference type="ARBA" id="ARBA00022967"/>
    </source>
</evidence>
<keyword evidence="6" id="KW-1278">Translocase</keyword>
<dbReference type="InterPro" id="IPR003593">
    <property type="entry name" value="AAA+_ATPase"/>
</dbReference>
<keyword evidence="7" id="KW-0472">Membrane</keyword>
<gene>
    <name evidence="9" type="ORF">BGI27_00935</name>
    <name evidence="10" type="ORF">CGU29_15160</name>
</gene>
<feature type="domain" description="ABC transporter" evidence="8">
    <location>
        <begin position="1"/>
        <end position="210"/>
    </location>
</feature>
<evidence type="ECO:0000259" key="8">
    <source>
        <dbReference type="PROSITE" id="PS50893"/>
    </source>
</evidence>
<keyword evidence="2" id="KW-0813">Transport</keyword>
<reference evidence="10 11" key="2">
    <citation type="submission" date="2017-07" db="EMBL/GenBank/DDBJ databases">
        <title>Candidatus Dactylopiibacterium carminicum, a nitrogen-fixing symbiont of the cochineal insect Dactylopius coccus and Dactylopius opuntiae (Hemiptera: Coccoidea: Dactylopiidae).</title>
        <authorList>
            <person name="Vera A."/>
        </authorList>
    </citation>
    <scope>NUCLEOTIDE SEQUENCE [LARGE SCALE GENOMIC DNA]</scope>
    <source>
        <strain evidence="10 11">NFDCM</strain>
    </source>
</reference>
<dbReference type="InterPro" id="IPR003439">
    <property type="entry name" value="ABC_transporter-like_ATP-bd"/>
</dbReference>
<dbReference type="AlphaFoldDB" id="A0A272ENJ1"/>
<dbReference type="EMBL" id="NMRN01000067">
    <property type="protein sequence ID" value="PAS91673.1"/>
    <property type="molecule type" value="Genomic_DNA"/>
</dbReference>
<evidence type="ECO:0000256" key="1">
    <source>
        <dbReference type="ARBA" id="ARBA00005417"/>
    </source>
</evidence>
<dbReference type="Proteomes" id="UP000216107">
    <property type="component" value="Unassembled WGS sequence"/>
</dbReference>
<sequence>MLQDIHFHLGAGEVLALLGPSGCGKTTLLHLCAGLLDLQAGRLVNTFARPAMMFQQPRLLPWQNARDNIALSLRAEGVPRARAREAAQAIGLRLGLDSLALEAWPHALSGGMQSRVALGRALVTAPDLLLLDEPFAALDIGLKAQLHELLLEYRGQQSTAVLMITHDVMEAMGLADRILIMAPHPGRILHEYRPDLAPAARDAAWVHAETAKLLQVPLVRSCFELPGAAPAPRAAQMPRALSC</sequence>
<keyword evidence="5 10" id="KW-0067">ATP-binding</keyword>
<comment type="caution">
    <text evidence="10">The sequence shown here is derived from an EMBL/GenBank/DDBJ whole genome shotgun (WGS) entry which is preliminary data.</text>
</comment>
<dbReference type="EMBL" id="MDUX01000002">
    <property type="protein sequence ID" value="KAF7600767.1"/>
    <property type="molecule type" value="Genomic_DNA"/>
</dbReference>
<dbReference type="Pfam" id="PF00005">
    <property type="entry name" value="ABC_tran"/>
    <property type="match status" value="1"/>
</dbReference>
<dbReference type="InterPro" id="IPR050166">
    <property type="entry name" value="ABC_transporter_ATP-bind"/>
</dbReference>
<name>A0A272ENJ1_9RHOO</name>
<evidence type="ECO:0000256" key="3">
    <source>
        <dbReference type="ARBA" id="ARBA00022475"/>
    </source>
</evidence>
<evidence type="ECO:0000256" key="2">
    <source>
        <dbReference type="ARBA" id="ARBA00022448"/>
    </source>
</evidence>
<evidence type="ECO:0000313" key="9">
    <source>
        <dbReference type="EMBL" id="KAF7600767.1"/>
    </source>
</evidence>
<dbReference type="SUPFAM" id="SSF52540">
    <property type="entry name" value="P-loop containing nucleoside triphosphate hydrolases"/>
    <property type="match status" value="1"/>
</dbReference>
<dbReference type="PROSITE" id="PS50893">
    <property type="entry name" value="ABC_TRANSPORTER_2"/>
    <property type="match status" value="1"/>
</dbReference>
<evidence type="ECO:0000256" key="5">
    <source>
        <dbReference type="ARBA" id="ARBA00022840"/>
    </source>
</evidence>
<dbReference type="InterPro" id="IPR027417">
    <property type="entry name" value="P-loop_NTPase"/>
</dbReference>
<dbReference type="OrthoDB" id="9783039at2"/>
<organism evidence="10 11">
    <name type="scientific">Candidatus Dactylopiibacterium carminicum</name>
    <dbReference type="NCBI Taxonomy" id="857335"/>
    <lineage>
        <taxon>Bacteria</taxon>
        <taxon>Pseudomonadati</taxon>
        <taxon>Pseudomonadota</taxon>
        <taxon>Betaproteobacteria</taxon>
        <taxon>Rhodocyclales</taxon>
        <taxon>Rhodocyclaceae</taxon>
        <taxon>Candidatus Dactylopiibacterium</taxon>
    </lineage>
</organism>
<evidence type="ECO:0000313" key="10">
    <source>
        <dbReference type="EMBL" id="PAS91673.1"/>
    </source>
</evidence>
<evidence type="ECO:0000256" key="4">
    <source>
        <dbReference type="ARBA" id="ARBA00022741"/>
    </source>
</evidence>
<keyword evidence="12" id="KW-1185">Reference proteome</keyword>
<dbReference type="Proteomes" id="UP000623509">
    <property type="component" value="Unassembled WGS sequence"/>
</dbReference>
<protein>
    <submittedName>
        <fullName evidence="10">ABC transporter ATP-binding protein</fullName>
    </submittedName>
</protein>
<accession>A0A272ENJ1</accession>
<keyword evidence="3" id="KW-1003">Cell membrane</keyword>
<dbReference type="InterPro" id="IPR017871">
    <property type="entry name" value="ABC_transporter-like_CS"/>
</dbReference>
<comment type="similarity">
    <text evidence="1">Belongs to the ABC transporter superfamily.</text>
</comment>
<dbReference type="GO" id="GO:0016887">
    <property type="term" value="F:ATP hydrolysis activity"/>
    <property type="evidence" value="ECO:0007669"/>
    <property type="project" value="InterPro"/>
</dbReference>
<dbReference type="SMART" id="SM00382">
    <property type="entry name" value="AAA"/>
    <property type="match status" value="1"/>
</dbReference>
<evidence type="ECO:0000313" key="11">
    <source>
        <dbReference type="Proteomes" id="UP000216107"/>
    </source>
</evidence>
<evidence type="ECO:0000256" key="7">
    <source>
        <dbReference type="ARBA" id="ARBA00023136"/>
    </source>
</evidence>
<reference evidence="9 12" key="1">
    <citation type="submission" date="2016-08" db="EMBL/GenBank/DDBJ databases">
        <title>Candidatus Dactylopiibacterium carminicum genome sequence.</title>
        <authorList>
            <person name="Ramirez-Puebla S.T."/>
            <person name="Ormeno-Orrillo E."/>
            <person name="Vera-Ponce De Leon A."/>
            <person name="Luis L."/>
            <person name="Sanchez-Flores A."/>
            <person name="Monica R."/>
            <person name="Martinez-Romero E."/>
        </authorList>
    </citation>
    <scope>NUCLEOTIDE SEQUENCE [LARGE SCALE GENOMIC DNA]</scope>
    <source>
        <strain evidence="9">END1</strain>
    </source>
</reference>
<dbReference type="Gene3D" id="3.40.50.300">
    <property type="entry name" value="P-loop containing nucleotide triphosphate hydrolases"/>
    <property type="match status" value="1"/>
</dbReference>
<keyword evidence="4" id="KW-0547">Nucleotide-binding</keyword>
<evidence type="ECO:0000313" key="12">
    <source>
        <dbReference type="Proteomes" id="UP000623509"/>
    </source>
</evidence>
<dbReference type="PANTHER" id="PTHR42788:SF17">
    <property type="entry name" value="ALIPHATIC SULFONATES IMPORT ATP-BINDING PROTEIN SSUB"/>
    <property type="match status" value="1"/>
</dbReference>
<dbReference type="GO" id="GO:0005524">
    <property type="term" value="F:ATP binding"/>
    <property type="evidence" value="ECO:0007669"/>
    <property type="project" value="UniProtKB-KW"/>
</dbReference>
<dbReference type="PANTHER" id="PTHR42788">
    <property type="entry name" value="TAURINE IMPORT ATP-BINDING PROTEIN-RELATED"/>
    <property type="match status" value="1"/>
</dbReference>
<proteinExistence type="inferred from homology"/>